<gene>
    <name evidence="19 21" type="primary">ribBA</name>
    <name evidence="21" type="ORF">BWX89_00404</name>
</gene>
<evidence type="ECO:0000256" key="5">
    <source>
        <dbReference type="ARBA" id="ARBA00004904"/>
    </source>
</evidence>
<feature type="binding site" evidence="19">
    <location>
        <position position="153"/>
    </location>
    <ligand>
        <name>Mg(2+)</name>
        <dbReference type="ChEBI" id="CHEBI:18420"/>
        <label>2</label>
    </ligand>
</feature>
<evidence type="ECO:0000256" key="4">
    <source>
        <dbReference type="ARBA" id="ARBA00004853"/>
    </source>
</evidence>
<comment type="caution">
    <text evidence="21">The sequence shown here is derived from an EMBL/GenBank/DDBJ whole genome shotgun (WGS) entry which is preliminary data.</text>
</comment>
<comment type="pathway">
    <text evidence="4 19">Cofactor biosynthesis; riboflavin biosynthesis; 5-amino-6-(D-ribitylamino)uracil from GTP: step 1/4.</text>
</comment>
<evidence type="ECO:0000256" key="14">
    <source>
        <dbReference type="ARBA" id="ARBA00023211"/>
    </source>
</evidence>
<dbReference type="EC" id="4.1.99.12" evidence="19"/>
<feature type="region of interest" description="GTP cyclohydrolase II" evidence="19">
    <location>
        <begin position="212"/>
        <end position="430"/>
    </location>
</feature>
<dbReference type="PANTHER" id="PTHR21327">
    <property type="entry name" value="GTP CYCLOHYDROLASE II-RELATED"/>
    <property type="match status" value="1"/>
</dbReference>
<dbReference type="InterPro" id="IPR016299">
    <property type="entry name" value="Riboflavin_synth_RibBA"/>
</dbReference>
<dbReference type="Gene3D" id="3.90.870.10">
    <property type="entry name" value="DHBP synthase"/>
    <property type="match status" value="1"/>
</dbReference>
<dbReference type="Proteomes" id="UP000485562">
    <property type="component" value="Unassembled WGS sequence"/>
</dbReference>
<dbReference type="Pfam" id="PF00925">
    <property type="entry name" value="GTP_cyclohydro2"/>
    <property type="match status" value="1"/>
</dbReference>
<feature type="binding site" evidence="19">
    <location>
        <begin position="262"/>
        <end position="266"/>
    </location>
    <ligand>
        <name>GTP</name>
        <dbReference type="ChEBI" id="CHEBI:37565"/>
    </ligand>
</feature>
<feature type="region of interest" description="DHBP synthase" evidence="19">
    <location>
        <begin position="1"/>
        <end position="211"/>
    </location>
</feature>
<evidence type="ECO:0000256" key="18">
    <source>
        <dbReference type="ARBA" id="ARBA00049295"/>
    </source>
</evidence>
<dbReference type="InterPro" id="IPR032677">
    <property type="entry name" value="GTP_cyclohydro_II"/>
</dbReference>
<dbReference type="GO" id="GO:0003935">
    <property type="term" value="F:GTP cyclohydrolase II activity"/>
    <property type="evidence" value="ECO:0007669"/>
    <property type="project" value="UniProtKB-UniRule"/>
</dbReference>
<evidence type="ECO:0000256" key="8">
    <source>
        <dbReference type="ARBA" id="ARBA00022723"/>
    </source>
</evidence>
<protein>
    <recommendedName>
        <fullName evidence="19">Riboflavin biosynthesis protein RibBA</fullName>
    </recommendedName>
    <domain>
        <recommendedName>
            <fullName evidence="19">3,4-dihydroxy-2-butanone 4-phosphate synthase</fullName>
            <shortName evidence="19">DHBP synthase</shortName>
            <ecNumber evidence="19">4.1.99.12</ecNumber>
        </recommendedName>
    </domain>
    <domain>
        <recommendedName>
            <fullName evidence="19">GTP cyclohydrolase-2</fullName>
            <ecNumber evidence="19">3.5.4.25</ecNumber>
        </recommendedName>
        <alternativeName>
            <fullName evidence="19">GTP cyclohydrolase II</fullName>
        </alternativeName>
    </domain>
</protein>
<feature type="active site" description="Nucleophile; for GTP cyclohydrolase activity" evidence="19">
    <location>
        <position position="341"/>
    </location>
</feature>
<dbReference type="GO" id="GO:0008686">
    <property type="term" value="F:3,4-dihydroxy-2-butanone-4-phosphate synthase activity"/>
    <property type="evidence" value="ECO:0007669"/>
    <property type="project" value="UniProtKB-UniRule"/>
</dbReference>
<feature type="binding site" evidence="19">
    <location>
        <begin position="37"/>
        <end position="38"/>
    </location>
    <ligand>
        <name>D-ribulose 5-phosphate</name>
        <dbReference type="ChEBI" id="CHEBI:58121"/>
    </ligand>
</feature>
<proteinExistence type="inferred from homology"/>
<dbReference type="Gene3D" id="3.40.50.10990">
    <property type="entry name" value="GTP cyclohydrolase II"/>
    <property type="match status" value="1"/>
</dbReference>
<dbReference type="AlphaFoldDB" id="A0A1V6CCL4"/>
<dbReference type="GO" id="GO:0005829">
    <property type="term" value="C:cytosol"/>
    <property type="evidence" value="ECO:0007669"/>
    <property type="project" value="TreeGrafter"/>
</dbReference>
<sequence length="430" mass="48515">MMKKSIKKQFSEITTPESAIEDFKKGKFLIVVDDAKRENEGDLICSAQKITPQHINFMTKYARGLICVALTEERIQHLNLSPMVDKNTALHHTNFTVSVDAKKGVTTGISAYDRAKTIKVLIDPSTKPDDLAKPGHVFPIKAREGGVLVRAGHTEAAVDLARIAGHYHAGVICEIMAEDGSMARMPDLIKMAARYKLKIITIASLIRFRRQREKLVERLLSVNLPTRFGEFELFLYRDKIEGNNHLALVKSVPDRNILPLVRVHSQCLTGDIFHSLRCDCGEQLHKSLEMISKEGGVLVYLPQEGRGIGLENKLRAYKLQSEKNLDTVEANKFLGYPDDLRDYGIGAQILMDLGFTNIRLLTNNPRKVVGLEGYGIRIVERIPIEILPNKYSLKYLKTKKIKMKHLIGNIEVGVKKTDIKKDIQKLKRAR</sequence>
<feature type="binding site" evidence="19">
    <location>
        <position position="278"/>
    </location>
    <ligand>
        <name>Zn(2+)</name>
        <dbReference type="ChEBI" id="CHEBI:29105"/>
        <note>catalytic</note>
    </ligand>
</feature>
<feature type="binding site" evidence="19">
    <location>
        <position position="42"/>
    </location>
    <ligand>
        <name>D-ribulose 5-phosphate</name>
        <dbReference type="ChEBI" id="CHEBI:58121"/>
    </ligand>
</feature>
<feature type="binding site" evidence="19">
    <location>
        <position position="38"/>
    </location>
    <ligand>
        <name>Mg(2+)</name>
        <dbReference type="ChEBI" id="CHEBI:18420"/>
        <label>2</label>
    </ligand>
</feature>
<dbReference type="NCBIfam" id="TIGR00506">
    <property type="entry name" value="ribB"/>
    <property type="match status" value="1"/>
</dbReference>
<organism evidence="21">
    <name type="scientific">candidate division TA06 bacterium ADurb.Bin131</name>
    <dbReference type="NCBI Taxonomy" id="1852827"/>
    <lineage>
        <taxon>Bacteria</taxon>
        <taxon>Bacteria division TA06</taxon>
    </lineage>
</organism>
<comment type="catalytic activity">
    <reaction evidence="18 19">
        <text>GTP + 4 H2O = 2,5-diamino-6-hydroxy-4-(5-phosphoribosylamino)-pyrimidine + formate + 2 phosphate + 3 H(+)</text>
        <dbReference type="Rhea" id="RHEA:23704"/>
        <dbReference type="ChEBI" id="CHEBI:15377"/>
        <dbReference type="ChEBI" id="CHEBI:15378"/>
        <dbReference type="ChEBI" id="CHEBI:15740"/>
        <dbReference type="ChEBI" id="CHEBI:37565"/>
        <dbReference type="ChEBI" id="CHEBI:43474"/>
        <dbReference type="ChEBI" id="CHEBI:58614"/>
        <dbReference type="EC" id="3.5.4.25"/>
    </reaction>
</comment>
<evidence type="ECO:0000256" key="13">
    <source>
        <dbReference type="ARBA" id="ARBA00023134"/>
    </source>
</evidence>
<feature type="binding site" evidence="19">
    <location>
        <position position="280"/>
    </location>
    <ligand>
        <name>Zn(2+)</name>
        <dbReference type="ChEBI" id="CHEBI:29105"/>
        <note>catalytic</note>
    </ligand>
</feature>
<evidence type="ECO:0000256" key="6">
    <source>
        <dbReference type="ARBA" id="ARBA00005520"/>
    </source>
</evidence>
<comment type="pathway">
    <text evidence="5 19">Cofactor biosynthesis; riboflavin biosynthesis; 2-hydroxy-3-oxobutyl phosphate from D-ribulose 5-phosphate: step 1/1.</text>
</comment>
<dbReference type="InterPro" id="IPR017945">
    <property type="entry name" value="DHBP_synth_RibB-like_a/b_dom"/>
</dbReference>
<dbReference type="NCBIfam" id="NF001591">
    <property type="entry name" value="PRK00393.1"/>
    <property type="match status" value="1"/>
</dbReference>
<feature type="binding site" evidence="19">
    <location>
        <position position="174"/>
    </location>
    <ligand>
        <name>D-ribulose 5-phosphate</name>
        <dbReference type="ChEBI" id="CHEBI:58121"/>
    </ligand>
</feature>
<dbReference type="Pfam" id="PF00926">
    <property type="entry name" value="DHBP_synthase"/>
    <property type="match status" value="1"/>
</dbReference>
<dbReference type="CDD" id="cd00641">
    <property type="entry name" value="GTP_cyclohydro2"/>
    <property type="match status" value="1"/>
</dbReference>
<dbReference type="GO" id="GO:0000287">
    <property type="term" value="F:magnesium ion binding"/>
    <property type="evidence" value="ECO:0007669"/>
    <property type="project" value="UniProtKB-UniRule"/>
</dbReference>
<feature type="binding site" evidence="19">
    <location>
        <begin position="304"/>
        <end position="306"/>
    </location>
    <ligand>
        <name>GTP</name>
        <dbReference type="ChEBI" id="CHEBI:37565"/>
    </ligand>
</feature>
<reference evidence="21" key="1">
    <citation type="submission" date="2017-02" db="EMBL/GenBank/DDBJ databases">
        <title>Delving into the versatile metabolic prowess of the omnipresent phylum Bacteroidetes.</title>
        <authorList>
            <person name="Nobu M.K."/>
            <person name="Mei R."/>
            <person name="Narihiro T."/>
            <person name="Kuroda K."/>
            <person name="Liu W.-T."/>
        </authorList>
    </citation>
    <scope>NUCLEOTIDE SEQUENCE</scope>
    <source>
        <strain evidence="21">ADurb.Bin131</strain>
    </source>
</reference>
<dbReference type="SUPFAM" id="SSF142695">
    <property type="entry name" value="RibA-like"/>
    <property type="match status" value="1"/>
</dbReference>
<keyword evidence="12 19" id="KW-0460">Magnesium</keyword>
<dbReference type="GO" id="GO:0005525">
    <property type="term" value="F:GTP binding"/>
    <property type="evidence" value="ECO:0007669"/>
    <property type="project" value="UniProtKB-KW"/>
</dbReference>
<evidence type="ECO:0000256" key="17">
    <source>
        <dbReference type="ARBA" id="ARBA00043932"/>
    </source>
</evidence>
<dbReference type="NCBIfam" id="NF006803">
    <property type="entry name" value="PRK09311.1"/>
    <property type="match status" value="1"/>
</dbReference>
<evidence type="ECO:0000256" key="10">
    <source>
        <dbReference type="ARBA" id="ARBA00022801"/>
    </source>
</evidence>
<comment type="similarity">
    <text evidence="6 19">In the N-terminal section; belongs to the DHBP synthase family.</text>
</comment>
<keyword evidence="13 19" id="KW-0342">GTP-binding</keyword>
<dbReference type="PANTHER" id="PTHR21327:SF18">
    <property type="entry name" value="3,4-DIHYDROXY-2-BUTANONE 4-PHOSPHATE SYNTHASE"/>
    <property type="match status" value="1"/>
</dbReference>
<dbReference type="EMBL" id="MWDQ01000034">
    <property type="protein sequence ID" value="OQB74641.1"/>
    <property type="molecule type" value="Genomic_DNA"/>
</dbReference>
<dbReference type="FunFam" id="3.90.870.10:FF:000001">
    <property type="entry name" value="Riboflavin biosynthesis protein RibBA"/>
    <property type="match status" value="1"/>
</dbReference>
<keyword evidence="9 19" id="KW-0547">Nucleotide-binding</keyword>
<dbReference type="NCBIfam" id="TIGR00505">
    <property type="entry name" value="ribA"/>
    <property type="match status" value="1"/>
</dbReference>
<feature type="binding site" evidence="19">
    <location>
        <position position="267"/>
    </location>
    <ligand>
        <name>Zn(2+)</name>
        <dbReference type="ChEBI" id="CHEBI:29105"/>
        <note>catalytic</note>
    </ligand>
</feature>
<dbReference type="InterPro" id="IPR000422">
    <property type="entry name" value="DHBP_synthase_RibB"/>
</dbReference>
<feature type="binding site" evidence="19">
    <location>
        <position position="38"/>
    </location>
    <ligand>
        <name>Mg(2+)</name>
        <dbReference type="ChEBI" id="CHEBI:18420"/>
        <label>1</label>
    </ligand>
</feature>
<feature type="binding site" evidence="19">
    <location>
        <position position="283"/>
    </location>
    <ligand>
        <name>GTP</name>
        <dbReference type="ChEBI" id="CHEBI:37565"/>
    </ligand>
</feature>
<evidence type="ECO:0000256" key="7">
    <source>
        <dbReference type="ARBA" id="ARBA00022619"/>
    </source>
</evidence>
<feature type="domain" description="GTP cyclohydrolase II" evidence="20">
    <location>
        <begin position="220"/>
        <end position="383"/>
    </location>
</feature>
<dbReference type="SUPFAM" id="SSF55821">
    <property type="entry name" value="YrdC/RibB"/>
    <property type="match status" value="1"/>
</dbReference>
<comment type="function">
    <text evidence="17 19">Catalyzes the conversion of GTP to 2,5-diamino-6-ribosylamino-4(3H)-pyrimidinone 5'-phosphate (DARP), formate and pyrophosphate.</text>
</comment>
<dbReference type="GO" id="GO:0009231">
    <property type="term" value="P:riboflavin biosynthetic process"/>
    <property type="evidence" value="ECO:0007669"/>
    <property type="project" value="UniProtKB-UniRule"/>
</dbReference>
<dbReference type="HAMAP" id="MF_00179">
    <property type="entry name" value="RibA"/>
    <property type="match status" value="1"/>
</dbReference>
<keyword evidence="8 19" id="KW-0479">Metal-binding</keyword>
<evidence type="ECO:0000256" key="2">
    <source>
        <dbReference type="ARBA" id="ARBA00001936"/>
    </source>
</evidence>
<dbReference type="InterPro" id="IPR036144">
    <property type="entry name" value="RibA-like_sf"/>
</dbReference>
<keyword evidence="15 19" id="KW-0456">Lyase</keyword>
<evidence type="ECO:0000256" key="19">
    <source>
        <dbReference type="HAMAP-Rule" id="MF_01283"/>
    </source>
</evidence>
<comment type="cofactor">
    <cofactor evidence="19">
        <name>Zn(2+)</name>
        <dbReference type="ChEBI" id="CHEBI:29105"/>
    </cofactor>
    <text evidence="19">Binds 1 zinc ion per subunit.</text>
</comment>
<comment type="cofactor">
    <cofactor evidence="19">
        <name>Mg(2+)</name>
        <dbReference type="ChEBI" id="CHEBI:18420"/>
    </cofactor>
    <cofactor evidence="19">
        <name>Mn(2+)</name>
        <dbReference type="ChEBI" id="CHEBI:29035"/>
    </cofactor>
    <text evidence="19">Binds 2 divalent metal cations per subunit. Magnesium or manganese.</text>
</comment>
<feature type="active site" description="Proton acceptor; for GTP cyclohydrolase activity" evidence="19">
    <location>
        <position position="339"/>
    </location>
</feature>
<keyword evidence="11 19" id="KW-0862">Zinc</keyword>
<feature type="binding site" evidence="19">
    <location>
        <position position="367"/>
    </location>
    <ligand>
        <name>GTP</name>
        <dbReference type="ChEBI" id="CHEBI:37565"/>
    </ligand>
</feature>
<dbReference type="GO" id="GO:0008270">
    <property type="term" value="F:zinc ion binding"/>
    <property type="evidence" value="ECO:0007669"/>
    <property type="project" value="UniProtKB-UniRule"/>
</dbReference>
<dbReference type="FunFam" id="3.40.50.10990:FF:000001">
    <property type="entry name" value="Riboflavin biosynthesis protein RibBA"/>
    <property type="match status" value="1"/>
</dbReference>
<feature type="site" description="Essential for DHBP synthase activity" evidence="19">
    <location>
        <position position="174"/>
    </location>
</feature>
<comment type="cofactor">
    <cofactor evidence="2">
        <name>Mn(2+)</name>
        <dbReference type="ChEBI" id="CHEBI:29035"/>
    </cofactor>
</comment>
<keyword evidence="7 19" id="KW-0686">Riboflavin biosynthesis</keyword>
<evidence type="ECO:0000256" key="9">
    <source>
        <dbReference type="ARBA" id="ARBA00022741"/>
    </source>
</evidence>
<dbReference type="UniPathway" id="UPA00275">
    <property type="reaction ID" value="UER00399"/>
</dbReference>
<evidence type="ECO:0000313" key="21">
    <source>
        <dbReference type="EMBL" id="OQB74641.1"/>
    </source>
</evidence>
<evidence type="ECO:0000256" key="11">
    <source>
        <dbReference type="ARBA" id="ARBA00022833"/>
    </source>
</evidence>
<dbReference type="InterPro" id="IPR000926">
    <property type="entry name" value="RibA"/>
</dbReference>
<feature type="binding site" evidence="19">
    <location>
        <position position="327"/>
    </location>
    <ligand>
        <name>GTP</name>
        <dbReference type="ChEBI" id="CHEBI:37565"/>
    </ligand>
</feature>
<evidence type="ECO:0000256" key="3">
    <source>
        <dbReference type="ARBA" id="ARBA00002284"/>
    </source>
</evidence>
<accession>A0A1V6CCL4</accession>
<comment type="function">
    <text evidence="3 19">Catalyzes the conversion of D-ribulose 5-phosphate to formate and 3,4-dihydroxy-2-butanone 4-phosphate.</text>
</comment>
<keyword evidence="16 19" id="KW-0511">Multifunctional enzyme</keyword>
<dbReference type="EC" id="3.5.4.25" evidence="19"/>
<keyword evidence="10 19" id="KW-0378">Hydrolase</keyword>
<dbReference type="PIRSF" id="PIRSF001259">
    <property type="entry name" value="RibA"/>
    <property type="match status" value="1"/>
</dbReference>
<evidence type="ECO:0000256" key="1">
    <source>
        <dbReference type="ARBA" id="ARBA00000141"/>
    </source>
</evidence>
<dbReference type="HAMAP" id="MF_00180">
    <property type="entry name" value="RibB"/>
    <property type="match status" value="1"/>
</dbReference>
<name>A0A1V6CCL4_UNCT6</name>
<feature type="site" description="Essential for DHBP synthase activity" evidence="19">
    <location>
        <position position="136"/>
    </location>
</feature>
<dbReference type="HAMAP" id="MF_01283">
    <property type="entry name" value="RibBA"/>
    <property type="match status" value="1"/>
</dbReference>
<feature type="binding site" evidence="19">
    <location>
        <begin position="150"/>
        <end position="154"/>
    </location>
    <ligand>
        <name>D-ribulose 5-phosphate</name>
        <dbReference type="ChEBI" id="CHEBI:58121"/>
    </ligand>
</feature>
<comment type="catalytic activity">
    <reaction evidence="1 19">
        <text>D-ribulose 5-phosphate = (2S)-2-hydroxy-3-oxobutyl phosphate + formate + H(+)</text>
        <dbReference type="Rhea" id="RHEA:18457"/>
        <dbReference type="ChEBI" id="CHEBI:15378"/>
        <dbReference type="ChEBI" id="CHEBI:15740"/>
        <dbReference type="ChEBI" id="CHEBI:58121"/>
        <dbReference type="ChEBI" id="CHEBI:58830"/>
        <dbReference type="EC" id="4.1.99.12"/>
    </reaction>
</comment>
<evidence type="ECO:0000256" key="16">
    <source>
        <dbReference type="ARBA" id="ARBA00023268"/>
    </source>
</evidence>
<keyword evidence="14 19" id="KW-0464">Manganese</keyword>
<feature type="binding site" evidence="19">
    <location>
        <position position="362"/>
    </location>
    <ligand>
        <name>GTP</name>
        <dbReference type="ChEBI" id="CHEBI:37565"/>
    </ligand>
</feature>
<dbReference type="GO" id="GO:0030145">
    <property type="term" value="F:manganese ion binding"/>
    <property type="evidence" value="ECO:0007669"/>
    <property type="project" value="UniProtKB-UniRule"/>
</dbReference>
<evidence type="ECO:0000259" key="20">
    <source>
        <dbReference type="Pfam" id="PF00925"/>
    </source>
</evidence>
<evidence type="ECO:0000256" key="15">
    <source>
        <dbReference type="ARBA" id="ARBA00023239"/>
    </source>
</evidence>
<comment type="similarity">
    <text evidence="19">In the C-terminal section; belongs to the GTP cyclohydrolase II family.</text>
</comment>
<evidence type="ECO:0000256" key="12">
    <source>
        <dbReference type="ARBA" id="ARBA00022842"/>
    </source>
</evidence>